<comment type="catalytic activity">
    <reaction evidence="1">
        <text>ATP + protein L-histidine = ADP + protein N-phospho-L-histidine.</text>
        <dbReference type="EC" id="2.7.13.3"/>
    </reaction>
</comment>
<dbReference type="SMART" id="SM00387">
    <property type="entry name" value="HATPase_c"/>
    <property type="match status" value="1"/>
</dbReference>
<dbReference type="SUPFAM" id="SSF47384">
    <property type="entry name" value="Homodimeric domain of signal transducing histidine kinase"/>
    <property type="match status" value="1"/>
</dbReference>
<keyword evidence="7" id="KW-1185">Reference proteome</keyword>
<keyword evidence="4" id="KW-0472">Membrane</keyword>
<dbReference type="PROSITE" id="PS50109">
    <property type="entry name" value="HIS_KIN"/>
    <property type="match status" value="1"/>
</dbReference>
<dbReference type="SUPFAM" id="SSF55874">
    <property type="entry name" value="ATPase domain of HSP90 chaperone/DNA topoisomerase II/histidine kinase"/>
    <property type="match status" value="1"/>
</dbReference>
<dbReference type="SUPFAM" id="SSF52172">
    <property type="entry name" value="CheY-like"/>
    <property type="match status" value="1"/>
</dbReference>
<dbReference type="Pfam" id="PF19443">
    <property type="entry name" value="DAHL"/>
    <property type="match status" value="1"/>
</dbReference>
<dbReference type="PANTHER" id="PTHR43065:SF42">
    <property type="entry name" value="TWO-COMPONENT SENSOR PPRA"/>
    <property type="match status" value="1"/>
</dbReference>
<dbReference type="InterPro" id="IPR036097">
    <property type="entry name" value="HisK_dim/P_sf"/>
</dbReference>
<sequence length="860" mass="93471">MAFLMQQRPFTHQIETELIFEARCSEREKNADDCSSSPREKWLSVNLVLMLVLATLLFAVPRWQDEQTSHTILSELEKIQVNCALLQRDVLRARAGFPGGIQPLPATIGALRKSVTKLEPLFDRAALENAGDLSHLLRQVKSSVERTDAAVAAMGAQNVILQASLSSFVQSLSLLAKLPSETDVSGTTLPLELGNLILQFSLRPSSSLASRIDQYLERLQATTGEDEATKHSLARHGRVILSLLPQVNDAVNAIASSDTIDKAAELEREYLKGYSLLNVSEQRARVFLGVISICLCFCIIALVSRLRLQTDRLARRLEFQAATREIGACFEGRAATEASLTASTQGALRVVQRFFNADQCALALVDVSAGCVAECFAANAPAPTWNDAWLLEVASLAQAEERKPVFRLFPAQNGGCFAECTPGLCQLLVFKVSDPLMAVCCLLYEGGGFQPSSSEIQLLECAAARVCNYLDLQRRQTECVLLEKRLEHAERLKAVGTLAGGIAHEFNNILGAILGYAEMAHSLLRRPSRTRGYIDQIISAGDRARLIIDQILALSRNRERVIKPFDVSEVVMDLAPLLRIGLRADVKLNFKIDEKRAVIEGSPLEIQQILMNLCKNGSEAFTDEGCIEVSVSRAVVCQSKILAYGDLPPGNYVLLSVADTGEGIAETVLPHIFEPFFTTRSRIGGTGLGLAAVHGHVSALAGYIDVRSTIGRGTRFDIYLPASPKEPVSPACFFGAPNTPLGNGEIIAIVEPDPAALELYEDRIAALGFEPVGFKTFESLCDWILRGKIADLIVADRSSFLLHQCVDAVQAALKTVPVILVGGANLNMPLTGGDQACAVALHKPVSSRTLAYAIRTRIKT</sequence>
<comment type="caution">
    <text evidence="6">The sequence shown here is derived from an EMBL/GenBank/DDBJ whole genome shotgun (WGS) entry which is preliminary data.</text>
</comment>
<dbReference type="InterPro" id="IPR003594">
    <property type="entry name" value="HATPase_dom"/>
</dbReference>
<dbReference type="InterPro" id="IPR003661">
    <property type="entry name" value="HisK_dim/P_dom"/>
</dbReference>
<dbReference type="CDD" id="cd00082">
    <property type="entry name" value="HisKA"/>
    <property type="match status" value="1"/>
</dbReference>
<reference evidence="6 7" key="1">
    <citation type="submission" date="2021-03" db="EMBL/GenBank/DDBJ databases">
        <title>Genomic Encyclopedia of Type Strains, Phase IV (KMG-IV): sequencing the most valuable type-strain genomes for metagenomic binning, comparative biology and taxonomic classification.</title>
        <authorList>
            <person name="Goeker M."/>
        </authorList>
    </citation>
    <scope>NUCLEOTIDE SEQUENCE [LARGE SCALE GENOMIC DNA]</scope>
    <source>
        <strain evidence="6 7">DSM 13372</strain>
    </source>
</reference>
<gene>
    <name evidence="6" type="ORF">J2Z31_005418</name>
</gene>
<proteinExistence type="predicted"/>
<dbReference type="Gene3D" id="3.30.565.10">
    <property type="entry name" value="Histidine kinase-like ATPase, C-terminal domain"/>
    <property type="match status" value="1"/>
</dbReference>
<dbReference type="Pfam" id="PF02518">
    <property type="entry name" value="HATPase_c"/>
    <property type="match status" value="1"/>
</dbReference>
<dbReference type="EMBL" id="JAGILA010000010">
    <property type="protein sequence ID" value="MBP2238877.1"/>
    <property type="molecule type" value="Genomic_DNA"/>
</dbReference>
<feature type="domain" description="Histidine kinase" evidence="5">
    <location>
        <begin position="501"/>
        <end position="724"/>
    </location>
</feature>
<organism evidence="6 7">
    <name type="scientific">Sinorhizobium kostiense</name>
    <dbReference type="NCBI Taxonomy" id="76747"/>
    <lineage>
        <taxon>Bacteria</taxon>
        <taxon>Pseudomonadati</taxon>
        <taxon>Pseudomonadota</taxon>
        <taxon>Alphaproteobacteria</taxon>
        <taxon>Hyphomicrobiales</taxon>
        <taxon>Rhizobiaceae</taxon>
        <taxon>Sinorhizobium/Ensifer group</taxon>
        <taxon>Sinorhizobium</taxon>
    </lineage>
</organism>
<accession>A0ABS4RAM1</accession>
<protein>
    <recommendedName>
        <fullName evidence="2">histidine kinase</fullName>
        <ecNumber evidence="2">2.7.13.3</ecNumber>
    </recommendedName>
</protein>
<dbReference type="NCBIfam" id="NF010411">
    <property type="entry name" value="PRK13837.1"/>
    <property type="match status" value="1"/>
</dbReference>
<dbReference type="Pfam" id="PF00512">
    <property type="entry name" value="HisKA"/>
    <property type="match status" value="1"/>
</dbReference>
<keyword evidence="6" id="KW-0808">Transferase</keyword>
<evidence type="ECO:0000313" key="7">
    <source>
        <dbReference type="Proteomes" id="UP000730739"/>
    </source>
</evidence>
<evidence type="ECO:0000313" key="6">
    <source>
        <dbReference type="EMBL" id="MBP2238877.1"/>
    </source>
</evidence>
<feature type="transmembrane region" description="Helical" evidence="4">
    <location>
        <begin position="286"/>
        <end position="306"/>
    </location>
</feature>
<keyword evidence="3" id="KW-0597">Phosphoprotein</keyword>
<evidence type="ECO:0000256" key="1">
    <source>
        <dbReference type="ARBA" id="ARBA00000085"/>
    </source>
</evidence>
<dbReference type="Proteomes" id="UP000730739">
    <property type="component" value="Unassembled WGS sequence"/>
</dbReference>
<name>A0ABS4RAM1_9HYPH</name>
<keyword evidence="4" id="KW-0812">Transmembrane</keyword>
<dbReference type="EC" id="2.7.13.3" evidence="2"/>
<evidence type="ECO:0000256" key="3">
    <source>
        <dbReference type="ARBA" id="ARBA00022553"/>
    </source>
</evidence>
<dbReference type="GO" id="GO:0016301">
    <property type="term" value="F:kinase activity"/>
    <property type="evidence" value="ECO:0007669"/>
    <property type="project" value="UniProtKB-KW"/>
</dbReference>
<feature type="transmembrane region" description="Helical" evidence="4">
    <location>
        <begin position="42"/>
        <end position="60"/>
    </location>
</feature>
<dbReference type="InterPro" id="IPR004358">
    <property type="entry name" value="Sig_transdc_His_kin-like_C"/>
</dbReference>
<dbReference type="PRINTS" id="PR00344">
    <property type="entry name" value="BCTRLSENSOR"/>
</dbReference>
<dbReference type="Gene3D" id="1.10.287.130">
    <property type="match status" value="1"/>
</dbReference>
<dbReference type="InterPro" id="IPR036890">
    <property type="entry name" value="HATPase_C_sf"/>
</dbReference>
<dbReference type="InterPro" id="IPR045812">
    <property type="entry name" value="DAHL"/>
</dbReference>
<dbReference type="InterPro" id="IPR011006">
    <property type="entry name" value="CheY-like_superfamily"/>
</dbReference>
<keyword evidence="6" id="KW-0418">Kinase</keyword>
<dbReference type="RefSeq" id="WP_328243654.1">
    <property type="nucleotide sequence ID" value="NZ_JAGILA010000010.1"/>
</dbReference>
<evidence type="ECO:0000256" key="2">
    <source>
        <dbReference type="ARBA" id="ARBA00012438"/>
    </source>
</evidence>
<evidence type="ECO:0000256" key="4">
    <source>
        <dbReference type="SAM" id="Phobius"/>
    </source>
</evidence>
<keyword evidence="4" id="KW-1133">Transmembrane helix</keyword>
<dbReference type="PANTHER" id="PTHR43065">
    <property type="entry name" value="SENSOR HISTIDINE KINASE"/>
    <property type="match status" value="1"/>
</dbReference>
<dbReference type="InterPro" id="IPR005467">
    <property type="entry name" value="His_kinase_dom"/>
</dbReference>
<evidence type="ECO:0000259" key="5">
    <source>
        <dbReference type="PROSITE" id="PS50109"/>
    </source>
</evidence>
<dbReference type="SMART" id="SM00388">
    <property type="entry name" value="HisKA"/>
    <property type="match status" value="1"/>
</dbReference>